<dbReference type="PANTHER" id="PTHR45623:SF17">
    <property type="entry name" value="CHROMODOMAIN-HELICASE-DNA-BINDING PROTEIN 3-RELATED"/>
    <property type="match status" value="1"/>
</dbReference>
<evidence type="ECO:0000313" key="4">
    <source>
        <dbReference type="Proteomes" id="UP000824469"/>
    </source>
</evidence>
<sequence length="115" mass="13369">FQYRRFSSRIQRYKSRGASWKAAPYVGSTSSSKNEERCDEKSPSQERTHFGRVELSSLQKEYYKAILTRNYHILARQGGAQISLNNVMMELRKLCGHPYMLEGVEPDVQDVQEAY</sequence>
<evidence type="ECO:0000313" key="3">
    <source>
        <dbReference type="EMBL" id="KAH9303460.1"/>
    </source>
</evidence>
<dbReference type="GO" id="GO:0000785">
    <property type="term" value="C:chromatin"/>
    <property type="evidence" value="ECO:0007669"/>
    <property type="project" value="TreeGrafter"/>
</dbReference>
<feature type="compositionally biased region" description="Basic and acidic residues" evidence="2">
    <location>
        <begin position="33"/>
        <end position="46"/>
    </location>
</feature>
<dbReference type="PANTHER" id="PTHR45623">
    <property type="entry name" value="CHROMODOMAIN-HELICASE-DNA-BINDING PROTEIN 3-RELATED-RELATED"/>
    <property type="match status" value="1"/>
</dbReference>
<feature type="region of interest" description="Disordered" evidence="2">
    <location>
        <begin position="1"/>
        <end position="46"/>
    </location>
</feature>
<dbReference type="InterPro" id="IPR027417">
    <property type="entry name" value="P-loop_NTPase"/>
</dbReference>
<dbReference type="GO" id="GO:0005634">
    <property type="term" value="C:nucleus"/>
    <property type="evidence" value="ECO:0007669"/>
    <property type="project" value="TreeGrafter"/>
</dbReference>
<name>A0AA38FIC4_TAXCH</name>
<dbReference type="GO" id="GO:0016887">
    <property type="term" value="F:ATP hydrolysis activity"/>
    <property type="evidence" value="ECO:0007669"/>
    <property type="project" value="TreeGrafter"/>
</dbReference>
<evidence type="ECO:0008006" key="5">
    <source>
        <dbReference type="Google" id="ProtNLM"/>
    </source>
</evidence>
<protein>
    <recommendedName>
        <fullName evidence="5">SNF2 N-terminal domain-containing protein</fullName>
    </recommendedName>
</protein>
<organism evidence="3 4">
    <name type="scientific">Taxus chinensis</name>
    <name type="common">Chinese yew</name>
    <name type="synonym">Taxus wallichiana var. chinensis</name>
    <dbReference type="NCBI Taxonomy" id="29808"/>
    <lineage>
        <taxon>Eukaryota</taxon>
        <taxon>Viridiplantae</taxon>
        <taxon>Streptophyta</taxon>
        <taxon>Embryophyta</taxon>
        <taxon>Tracheophyta</taxon>
        <taxon>Spermatophyta</taxon>
        <taxon>Pinopsida</taxon>
        <taxon>Pinidae</taxon>
        <taxon>Conifers II</taxon>
        <taxon>Cupressales</taxon>
        <taxon>Taxaceae</taxon>
        <taxon>Taxus</taxon>
    </lineage>
</organism>
<evidence type="ECO:0000256" key="1">
    <source>
        <dbReference type="ARBA" id="ARBA00023242"/>
    </source>
</evidence>
<reference evidence="3 4" key="1">
    <citation type="journal article" date="2021" name="Nat. Plants">
        <title>The Taxus genome provides insights into paclitaxel biosynthesis.</title>
        <authorList>
            <person name="Xiong X."/>
            <person name="Gou J."/>
            <person name="Liao Q."/>
            <person name="Li Y."/>
            <person name="Zhou Q."/>
            <person name="Bi G."/>
            <person name="Li C."/>
            <person name="Du R."/>
            <person name="Wang X."/>
            <person name="Sun T."/>
            <person name="Guo L."/>
            <person name="Liang H."/>
            <person name="Lu P."/>
            <person name="Wu Y."/>
            <person name="Zhang Z."/>
            <person name="Ro D.K."/>
            <person name="Shang Y."/>
            <person name="Huang S."/>
            <person name="Yan J."/>
        </authorList>
    </citation>
    <scope>NUCLEOTIDE SEQUENCE [LARGE SCALE GENOMIC DNA]</scope>
    <source>
        <strain evidence="3">Ta-2019</strain>
    </source>
</reference>
<dbReference type="Gene3D" id="3.40.50.300">
    <property type="entry name" value="P-loop containing nucleotide triphosphate hydrolases"/>
    <property type="match status" value="1"/>
</dbReference>
<dbReference type="EMBL" id="JAHRHJ020000009">
    <property type="protein sequence ID" value="KAH9303460.1"/>
    <property type="molecule type" value="Genomic_DNA"/>
</dbReference>
<dbReference type="GO" id="GO:0003677">
    <property type="term" value="F:DNA binding"/>
    <property type="evidence" value="ECO:0007669"/>
    <property type="project" value="TreeGrafter"/>
</dbReference>
<proteinExistence type="predicted"/>
<evidence type="ECO:0000256" key="2">
    <source>
        <dbReference type="SAM" id="MobiDB-lite"/>
    </source>
</evidence>
<dbReference type="GO" id="GO:0003682">
    <property type="term" value="F:chromatin binding"/>
    <property type="evidence" value="ECO:0007669"/>
    <property type="project" value="TreeGrafter"/>
</dbReference>
<keyword evidence="1" id="KW-0539">Nucleus</keyword>
<dbReference type="AlphaFoldDB" id="A0AA38FIC4"/>
<feature type="non-terminal residue" evidence="3">
    <location>
        <position position="115"/>
    </location>
</feature>
<dbReference type="GO" id="GO:0042393">
    <property type="term" value="F:histone binding"/>
    <property type="evidence" value="ECO:0007669"/>
    <property type="project" value="TreeGrafter"/>
</dbReference>
<dbReference type="Proteomes" id="UP000824469">
    <property type="component" value="Unassembled WGS sequence"/>
</dbReference>
<comment type="caution">
    <text evidence="3">The sequence shown here is derived from an EMBL/GenBank/DDBJ whole genome shotgun (WGS) entry which is preliminary data.</text>
</comment>
<feature type="non-terminal residue" evidence="3">
    <location>
        <position position="1"/>
    </location>
</feature>
<gene>
    <name evidence="3" type="ORF">KI387_015043</name>
</gene>
<accession>A0AA38FIC4</accession>
<keyword evidence="4" id="KW-1185">Reference proteome</keyword>
<dbReference type="GO" id="GO:0140658">
    <property type="term" value="F:ATP-dependent chromatin remodeler activity"/>
    <property type="evidence" value="ECO:0007669"/>
    <property type="project" value="TreeGrafter"/>
</dbReference>